<accession>A0A382QZT7</accession>
<sequence>MVVNLLSLAPSRGLPSQHFSMLLVRSYRTIAPLPYISIRRYVSVALSSRLPALGITQQA</sequence>
<protein>
    <submittedName>
        <fullName evidence="1">Uncharacterized protein</fullName>
    </submittedName>
</protein>
<dbReference type="EMBL" id="UINC01117732">
    <property type="protein sequence ID" value="SVC90365.1"/>
    <property type="molecule type" value="Genomic_DNA"/>
</dbReference>
<proteinExistence type="predicted"/>
<gene>
    <name evidence="1" type="ORF">METZ01_LOCUS343219</name>
</gene>
<reference evidence="1" key="1">
    <citation type="submission" date="2018-05" db="EMBL/GenBank/DDBJ databases">
        <authorList>
            <person name="Lanie J.A."/>
            <person name="Ng W.-L."/>
            <person name="Kazmierczak K.M."/>
            <person name="Andrzejewski T.M."/>
            <person name="Davidsen T.M."/>
            <person name="Wayne K.J."/>
            <person name="Tettelin H."/>
            <person name="Glass J.I."/>
            <person name="Rusch D."/>
            <person name="Podicherti R."/>
            <person name="Tsui H.-C.T."/>
            <person name="Winkler M.E."/>
        </authorList>
    </citation>
    <scope>NUCLEOTIDE SEQUENCE</scope>
</reference>
<dbReference type="AlphaFoldDB" id="A0A382QZT7"/>
<organism evidence="1">
    <name type="scientific">marine metagenome</name>
    <dbReference type="NCBI Taxonomy" id="408172"/>
    <lineage>
        <taxon>unclassified sequences</taxon>
        <taxon>metagenomes</taxon>
        <taxon>ecological metagenomes</taxon>
    </lineage>
</organism>
<name>A0A382QZT7_9ZZZZ</name>
<evidence type="ECO:0000313" key="1">
    <source>
        <dbReference type="EMBL" id="SVC90365.1"/>
    </source>
</evidence>